<dbReference type="EMBL" id="RDQH01000337">
    <property type="protein sequence ID" value="RXH83679.1"/>
    <property type="molecule type" value="Genomic_DNA"/>
</dbReference>
<keyword evidence="2" id="KW-1185">Reference proteome</keyword>
<dbReference type="AlphaFoldDB" id="A0A498IKG3"/>
<evidence type="ECO:0000313" key="1">
    <source>
        <dbReference type="EMBL" id="RXH83679.1"/>
    </source>
</evidence>
<accession>A0A498IKG3</accession>
<organism evidence="1 2">
    <name type="scientific">Malus domestica</name>
    <name type="common">Apple</name>
    <name type="synonym">Pyrus malus</name>
    <dbReference type="NCBI Taxonomy" id="3750"/>
    <lineage>
        <taxon>Eukaryota</taxon>
        <taxon>Viridiplantae</taxon>
        <taxon>Streptophyta</taxon>
        <taxon>Embryophyta</taxon>
        <taxon>Tracheophyta</taxon>
        <taxon>Spermatophyta</taxon>
        <taxon>Magnoliopsida</taxon>
        <taxon>eudicotyledons</taxon>
        <taxon>Gunneridae</taxon>
        <taxon>Pentapetalae</taxon>
        <taxon>rosids</taxon>
        <taxon>fabids</taxon>
        <taxon>Rosales</taxon>
        <taxon>Rosaceae</taxon>
        <taxon>Amygdaloideae</taxon>
        <taxon>Maleae</taxon>
        <taxon>Malus</taxon>
    </lineage>
</organism>
<gene>
    <name evidence="1" type="ORF">DVH24_005932</name>
</gene>
<protein>
    <submittedName>
        <fullName evidence="1">Uncharacterized protein</fullName>
    </submittedName>
</protein>
<reference evidence="1 2" key="1">
    <citation type="submission" date="2018-10" db="EMBL/GenBank/DDBJ databases">
        <title>A high-quality apple genome assembly.</title>
        <authorList>
            <person name="Hu J."/>
        </authorList>
    </citation>
    <scope>NUCLEOTIDE SEQUENCE [LARGE SCALE GENOMIC DNA]</scope>
    <source>
        <strain evidence="2">cv. HFTH1</strain>
        <tissue evidence="1">Young leaf</tissue>
    </source>
</reference>
<evidence type="ECO:0000313" key="2">
    <source>
        <dbReference type="Proteomes" id="UP000290289"/>
    </source>
</evidence>
<comment type="caution">
    <text evidence="1">The sequence shown here is derived from an EMBL/GenBank/DDBJ whole genome shotgun (WGS) entry which is preliminary data.</text>
</comment>
<name>A0A498IKG3_MALDO</name>
<proteinExistence type="predicted"/>
<dbReference type="Proteomes" id="UP000290289">
    <property type="component" value="Chromosome 11"/>
</dbReference>
<sequence length="68" mass="8011">MIHLVFFPFLQIYCWIYVVLRPIRFCASTFGAIYGNRHEKLCRVKPHHNIHRGSAKPKKPNIFSLSVL</sequence>